<name>A0A9D2S0G5_9FIRM</name>
<feature type="transmembrane region" description="Helical" evidence="9">
    <location>
        <begin position="227"/>
        <end position="247"/>
    </location>
</feature>
<dbReference type="GO" id="GO:0140359">
    <property type="term" value="F:ABC-type transporter activity"/>
    <property type="evidence" value="ECO:0007669"/>
    <property type="project" value="InterPro"/>
</dbReference>
<dbReference type="GO" id="GO:0016887">
    <property type="term" value="F:ATP hydrolysis activity"/>
    <property type="evidence" value="ECO:0007669"/>
    <property type="project" value="InterPro"/>
</dbReference>
<comment type="subcellular location">
    <subcellularLocation>
        <location evidence="1">Cell membrane</location>
        <topology evidence="1">Multi-pass membrane protein</topology>
    </subcellularLocation>
</comment>
<dbReference type="InterPro" id="IPR036640">
    <property type="entry name" value="ABC1_TM_sf"/>
</dbReference>
<keyword evidence="7 9" id="KW-1133">Transmembrane helix</keyword>
<evidence type="ECO:0000313" key="12">
    <source>
        <dbReference type="EMBL" id="HJB38751.1"/>
    </source>
</evidence>
<keyword evidence="5" id="KW-0547">Nucleotide-binding</keyword>
<dbReference type="PANTHER" id="PTHR24221">
    <property type="entry name" value="ATP-BINDING CASSETTE SUB-FAMILY B"/>
    <property type="match status" value="1"/>
</dbReference>
<feature type="transmembrane region" description="Helical" evidence="9">
    <location>
        <begin position="117"/>
        <end position="136"/>
    </location>
</feature>
<dbReference type="PROSITE" id="PS00211">
    <property type="entry name" value="ABC_TRANSPORTER_1"/>
    <property type="match status" value="1"/>
</dbReference>
<dbReference type="SMART" id="SM00382">
    <property type="entry name" value="AAA"/>
    <property type="match status" value="1"/>
</dbReference>
<evidence type="ECO:0000256" key="1">
    <source>
        <dbReference type="ARBA" id="ARBA00004651"/>
    </source>
</evidence>
<dbReference type="InterPro" id="IPR003439">
    <property type="entry name" value="ABC_transporter-like_ATP-bd"/>
</dbReference>
<keyword evidence="2" id="KW-0813">Transport</keyword>
<dbReference type="SUPFAM" id="SSF52540">
    <property type="entry name" value="P-loop containing nucleoside triphosphate hydrolases"/>
    <property type="match status" value="1"/>
</dbReference>
<dbReference type="AlphaFoldDB" id="A0A9D2S0G5"/>
<dbReference type="Gene3D" id="1.20.1560.10">
    <property type="entry name" value="ABC transporter type 1, transmembrane domain"/>
    <property type="match status" value="1"/>
</dbReference>
<proteinExistence type="predicted"/>
<reference evidence="12" key="2">
    <citation type="submission" date="2021-04" db="EMBL/GenBank/DDBJ databases">
        <authorList>
            <person name="Gilroy R."/>
        </authorList>
    </citation>
    <scope>NUCLEOTIDE SEQUENCE</scope>
    <source>
        <strain evidence="12">ChiBcolR8-3208</strain>
    </source>
</reference>
<evidence type="ECO:0000256" key="2">
    <source>
        <dbReference type="ARBA" id="ARBA00022448"/>
    </source>
</evidence>
<dbReference type="PROSITE" id="PS50929">
    <property type="entry name" value="ABC_TM1F"/>
    <property type="match status" value="1"/>
</dbReference>
<evidence type="ECO:0000256" key="6">
    <source>
        <dbReference type="ARBA" id="ARBA00022840"/>
    </source>
</evidence>
<feature type="transmembrane region" description="Helical" evidence="9">
    <location>
        <begin position="142"/>
        <end position="160"/>
    </location>
</feature>
<evidence type="ECO:0000256" key="4">
    <source>
        <dbReference type="ARBA" id="ARBA00022692"/>
    </source>
</evidence>
<protein>
    <submittedName>
        <fullName evidence="12">ATP-binding cassette domain-containing protein</fullName>
    </submittedName>
</protein>
<keyword evidence="4 9" id="KW-0812">Transmembrane</keyword>
<dbReference type="GO" id="GO:0005524">
    <property type="term" value="F:ATP binding"/>
    <property type="evidence" value="ECO:0007669"/>
    <property type="project" value="UniProtKB-KW"/>
</dbReference>
<evidence type="ECO:0000259" key="11">
    <source>
        <dbReference type="PROSITE" id="PS50929"/>
    </source>
</evidence>
<keyword evidence="8 9" id="KW-0472">Membrane</keyword>
<keyword evidence="6 12" id="KW-0067">ATP-binding</keyword>
<evidence type="ECO:0000256" key="9">
    <source>
        <dbReference type="SAM" id="Phobius"/>
    </source>
</evidence>
<evidence type="ECO:0000256" key="5">
    <source>
        <dbReference type="ARBA" id="ARBA00022741"/>
    </source>
</evidence>
<dbReference type="Gene3D" id="3.40.50.300">
    <property type="entry name" value="P-loop containing nucleotide triphosphate hydrolases"/>
    <property type="match status" value="1"/>
</dbReference>
<dbReference type="Pfam" id="PF00664">
    <property type="entry name" value="ABC_membrane"/>
    <property type="match status" value="1"/>
</dbReference>
<feature type="transmembrane region" description="Helical" evidence="9">
    <location>
        <begin position="253"/>
        <end position="273"/>
    </location>
</feature>
<dbReference type="Proteomes" id="UP000824214">
    <property type="component" value="Unassembled WGS sequence"/>
</dbReference>
<dbReference type="InterPro" id="IPR017871">
    <property type="entry name" value="ABC_transporter-like_CS"/>
</dbReference>
<sequence>MFLITGLKLAVLVGLAAFARIISGFLGNVASLAMTAGDGARAVASALLTAVIMLLLELLTGEAQYRCTAKARQTLRGGIFSKVLELDVGNVEKIGPVSAITSSVDGVESMQVYYSQYLPGLFYSLLAPICLFFQLWKVSLAPAVLLFLVSFLLLPVNNIFRRHIETLKTQYWSSMEDLTGYYLESVQGITTFKLFGRDGHRQAVLAEKSRNFNDKIMEVMKVNFSSFLLTDGLIYGAVAVSTCIAAGQLAAGAIPFSSGLMVLLLSFGFFGSVRQLMNATHSALAGVSAADKVEKLLAIDTTRPYDPALPVEKEPYPGIRMEHVSFGYQGREAALRDVTLEIPKGKVTALVGLSGSGKSTIASLLMRFYDWEKGRILLEGRDLVSLTPEELRRRVILVPQTVSLYSGTIRENLRMAAPSATDGELLEALDQVRLKEWVLSQPEGLDTFVGDAGGKLSGGQRQKIGIARALLCRAEYILFDEATSSVDRDSEQEIWNCISELAQTRTLLIISHRLSTIRDADVIYVLEKGQVSQRGSHRELMAHPGLYRRLVEEQAQLEQQGEEECCHG</sequence>
<dbReference type="InterPro" id="IPR027417">
    <property type="entry name" value="P-loop_NTPase"/>
</dbReference>
<dbReference type="PROSITE" id="PS50893">
    <property type="entry name" value="ABC_TRANSPORTER_2"/>
    <property type="match status" value="1"/>
</dbReference>
<feature type="domain" description="ABC transporter" evidence="10">
    <location>
        <begin position="319"/>
        <end position="553"/>
    </location>
</feature>
<gene>
    <name evidence="12" type="ORF">H9942_11920</name>
</gene>
<comment type="caution">
    <text evidence="12">The sequence shown here is derived from an EMBL/GenBank/DDBJ whole genome shotgun (WGS) entry which is preliminary data.</text>
</comment>
<evidence type="ECO:0000259" key="10">
    <source>
        <dbReference type="PROSITE" id="PS50893"/>
    </source>
</evidence>
<dbReference type="InterPro" id="IPR003593">
    <property type="entry name" value="AAA+_ATPase"/>
</dbReference>
<evidence type="ECO:0000313" key="13">
    <source>
        <dbReference type="Proteomes" id="UP000824214"/>
    </source>
</evidence>
<dbReference type="GO" id="GO:0005886">
    <property type="term" value="C:plasma membrane"/>
    <property type="evidence" value="ECO:0007669"/>
    <property type="project" value="UniProtKB-SubCell"/>
</dbReference>
<reference evidence="12" key="1">
    <citation type="journal article" date="2021" name="PeerJ">
        <title>Extensive microbial diversity within the chicken gut microbiome revealed by metagenomics and culture.</title>
        <authorList>
            <person name="Gilroy R."/>
            <person name="Ravi A."/>
            <person name="Getino M."/>
            <person name="Pursley I."/>
            <person name="Horton D.L."/>
            <person name="Alikhan N.F."/>
            <person name="Baker D."/>
            <person name="Gharbi K."/>
            <person name="Hall N."/>
            <person name="Watson M."/>
            <person name="Adriaenssens E.M."/>
            <person name="Foster-Nyarko E."/>
            <person name="Jarju S."/>
            <person name="Secka A."/>
            <person name="Antonio M."/>
            <person name="Oren A."/>
            <person name="Chaudhuri R.R."/>
            <person name="La Ragione R."/>
            <person name="Hildebrand F."/>
            <person name="Pallen M.J."/>
        </authorList>
    </citation>
    <scope>NUCLEOTIDE SEQUENCE</scope>
    <source>
        <strain evidence="12">ChiBcolR8-3208</strain>
    </source>
</reference>
<dbReference type="FunFam" id="3.40.50.300:FF:000221">
    <property type="entry name" value="Multidrug ABC transporter ATP-binding protein"/>
    <property type="match status" value="1"/>
</dbReference>
<dbReference type="PANTHER" id="PTHR24221:SF590">
    <property type="entry name" value="COMPONENT LINKED WITH THE ASSEMBLY OF CYTOCHROME' TRANSPORT TRANSMEMBRANE ATP-BINDING PROTEIN ABC TRANSPORTER CYDD-RELATED"/>
    <property type="match status" value="1"/>
</dbReference>
<dbReference type="SUPFAM" id="SSF90123">
    <property type="entry name" value="ABC transporter transmembrane region"/>
    <property type="match status" value="1"/>
</dbReference>
<feature type="transmembrane region" description="Helical" evidence="9">
    <location>
        <begin position="43"/>
        <end position="60"/>
    </location>
</feature>
<keyword evidence="3" id="KW-1003">Cell membrane</keyword>
<dbReference type="InterPro" id="IPR039421">
    <property type="entry name" value="Type_1_exporter"/>
</dbReference>
<accession>A0A9D2S0G5</accession>
<organism evidence="12 13">
    <name type="scientific">Candidatus Acutalibacter ornithocaccae</name>
    <dbReference type="NCBI Taxonomy" id="2838416"/>
    <lineage>
        <taxon>Bacteria</taxon>
        <taxon>Bacillati</taxon>
        <taxon>Bacillota</taxon>
        <taxon>Clostridia</taxon>
        <taxon>Eubacteriales</taxon>
        <taxon>Acutalibacteraceae</taxon>
        <taxon>Acutalibacter</taxon>
    </lineage>
</organism>
<evidence type="ECO:0000256" key="7">
    <source>
        <dbReference type="ARBA" id="ARBA00022989"/>
    </source>
</evidence>
<evidence type="ECO:0000256" key="3">
    <source>
        <dbReference type="ARBA" id="ARBA00022475"/>
    </source>
</evidence>
<feature type="domain" description="ABC transmembrane type-1" evidence="11">
    <location>
        <begin position="1"/>
        <end position="285"/>
    </location>
</feature>
<dbReference type="InterPro" id="IPR011527">
    <property type="entry name" value="ABC1_TM_dom"/>
</dbReference>
<evidence type="ECO:0000256" key="8">
    <source>
        <dbReference type="ARBA" id="ARBA00023136"/>
    </source>
</evidence>
<dbReference type="EMBL" id="DWXZ01000255">
    <property type="protein sequence ID" value="HJB38751.1"/>
    <property type="molecule type" value="Genomic_DNA"/>
</dbReference>
<dbReference type="Pfam" id="PF00005">
    <property type="entry name" value="ABC_tran"/>
    <property type="match status" value="1"/>
</dbReference>